<dbReference type="InterPro" id="IPR030389">
    <property type="entry name" value="G_FEOB_dom"/>
</dbReference>
<keyword evidence="16" id="KW-0460">Magnesium</keyword>
<evidence type="ECO:0000256" key="7">
    <source>
        <dbReference type="ARBA" id="ARBA00022692"/>
    </source>
</evidence>
<evidence type="ECO:0000256" key="3">
    <source>
        <dbReference type="ARBA" id="ARBA00022448"/>
    </source>
</evidence>
<dbReference type="Pfam" id="PF07670">
    <property type="entry name" value="Gate"/>
    <property type="match status" value="2"/>
</dbReference>
<dbReference type="InterPro" id="IPR050860">
    <property type="entry name" value="FeoB_GTPase"/>
</dbReference>
<organism evidence="19 20">
    <name type="scientific">Dendrosporobacter quercicolus</name>
    <dbReference type="NCBI Taxonomy" id="146817"/>
    <lineage>
        <taxon>Bacteria</taxon>
        <taxon>Bacillati</taxon>
        <taxon>Bacillota</taxon>
        <taxon>Negativicutes</taxon>
        <taxon>Selenomonadales</taxon>
        <taxon>Sporomusaceae</taxon>
        <taxon>Dendrosporobacter</taxon>
    </lineage>
</organism>
<feature type="binding site" evidence="16">
    <location>
        <position position="27"/>
    </location>
    <ligand>
        <name>Mg(2+)</name>
        <dbReference type="ChEBI" id="CHEBI:18420"/>
        <label>2</label>
    </ligand>
</feature>
<keyword evidence="7 17" id="KW-0812">Transmembrane</keyword>
<feature type="transmembrane region" description="Helical" evidence="17">
    <location>
        <begin position="456"/>
        <end position="477"/>
    </location>
</feature>
<dbReference type="InterPro" id="IPR011640">
    <property type="entry name" value="Fe2_transport_prot_B_C"/>
</dbReference>
<dbReference type="PANTHER" id="PTHR43185">
    <property type="entry name" value="FERROUS IRON TRANSPORT PROTEIN B"/>
    <property type="match status" value="1"/>
</dbReference>
<keyword evidence="20" id="KW-1185">Reference proteome</keyword>
<feature type="transmembrane region" description="Helical" evidence="17">
    <location>
        <begin position="762"/>
        <end position="784"/>
    </location>
</feature>
<dbReference type="Pfam" id="PF02421">
    <property type="entry name" value="FeoB_N"/>
    <property type="match status" value="1"/>
</dbReference>
<dbReference type="GO" id="GO:0015093">
    <property type="term" value="F:ferrous iron transmembrane transporter activity"/>
    <property type="evidence" value="ECO:0007669"/>
    <property type="project" value="UniProtKB-UniRule"/>
</dbReference>
<sequence length="790" mass="86237">MSEPNLIIALAGNPNSGKTTIFNNLTGARQHVGNYPGVTVERREGFCRYQGRNLTIVDLPGTYSLTAYALDELVARHFIIEEKPDIIVNILDAANLERNLYLAVQLLELERPLVLALNMADMADKAGLKIDDKALGVKLGCPVVRTVGNKQQGMEELLRAAVALGEKKHDGAFMVDYGPEIEQAVAKVVDSLAAVPGLAYPKRWLAVKMLENDRNVIESIGAREGCQSVIAQVEVLRRELTETTQQEPELAIANRRYGYVAAVFNSAVVAGRGEAASTSDKIDAVLTNRVLGLPIFFALMWLLFNVVFELGVYPQEWLEAGIGAFGDWVGQTMPEGDLRSLVVDGIIGGVGGVLSFFPLVLLLFLGIAILEDSGYMARAAFVMDRVMRAVGLHGKSFIPLLIGFGCTVPAVMGTRTLENKNDRMVTLLVVQLMSCGARLPVYTLLIAAFFPAESAGTVLFSIYVLGIALAVIMAYALRKTLFKGEAEPFVMELPPYHTPTLRSILSHMWERGYLYLKKAGTIILAVSIVVWFLTNYPAEVEYSKDFEQLSAQAAEHFEGHVARDILAPLGIASLEDNTELSAMIDDIKAVEEDFAAQAEEAGEDEVLLATLEADKESKLKEFEATGAALYPFAQQYLEFETEKDEELAALEGEQSSEKLAGSYAGQFGHWIEPVIRPLGFDWKIGVGLFAAFTAKEVLVSTLGTIYSLGETDETSVSLKDAIMADPHFSPLIAYSLMAFVLLYAPCLAVLAVVKRETNSWKWAIFSSAYGTALAYIVSLAIYQIGTLLGY</sequence>
<dbReference type="FunFam" id="3.40.50.300:FF:000426">
    <property type="entry name" value="Ferrous iron transport protein B"/>
    <property type="match status" value="1"/>
</dbReference>
<evidence type="ECO:0000256" key="10">
    <source>
        <dbReference type="ARBA" id="ARBA00023004"/>
    </source>
</evidence>
<feature type="binding site" evidence="15">
    <location>
        <begin position="58"/>
        <end position="61"/>
    </location>
    <ligand>
        <name>GTP</name>
        <dbReference type="ChEBI" id="CHEBI:37565"/>
        <label>1</label>
    </ligand>
</feature>
<keyword evidence="10 17" id="KW-0408">Iron</keyword>
<keyword evidence="3 17" id="KW-0813">Transport</keyword>
<dbReference type="InterPro" id="IPR027417">
    <property type="entry name" value="P-loop_NTPase"/>
</dbReference>
<dbReference type="GO" id="GO:0005886">
    <property type="term" value="C:plasma membrane"/>
    <property type="evidence" value="ECO:0007669"/>
    <property type="project" value="UniProtKB-SubCell"/>
</dbReference>
<comment type="function">
    <text evidence="1 17">Probable transporter of a GTP-driven Fe(2+) uptake system.</text>
</comment>
<keyword evidence="11" id="KW-0406">Ion transport</keyword>
<comment type="subcellular location">
    <subcellularLocation>
        <location evidence="2">Cell inner membrane</location>
        <topology evidence="2">Multi-pass membrane protein</topology>
    </subcellularLocation>
    <subcellularLocation>
        <location evidence="17">Cell membrane</location>
        <topology evidence="17">Multi-pass membrane protein</topology>
    </subcellularLocation>
</comment>
<dbReference type="Gene3D" id="1.10.287.1770">
    <property type="match status" value="1"/>
</dbReference>
<evidence type="ECO:0000256" key="11">
    <source>
        <dbReference type="ARBA" id="ARBA00023065"/>
    </source>
</evidence>
<feature type="binding site" evidence="15">
    <location>
        <begin position="37"/>
        <end position="41"/>
    </location>
    <ligand>
        <name>GTP</name>
        <dbReference type="ChEBI" id="CHEBI:37565"/>
        <label>1</label>
    </ligand>
</feature>
<dbReference type="InterPro" id="IPR006073">
    <property type="entry name" value="GTP-bd"/>
</dbReference>
<keyword evidence="4" id="KW-1003">Cell membrane</keyword>
<dbReference type="InterPro" id="IPR011642">
    <property type="entry name" value="Gate_dom"/>
</dbReference>
<dbReference type="Pfam" id="PF17910">
    <property type="entry name" value="FeoB_Cyto"/>
    <property type="match status" value="1"/>
</dbReference>
<keyword evidence="9 17" id="KW-1133">Transmembrane helix</keyword>
<dbReference type="NCBIfam" id="TIGR00437">
    <property type="entry name" value="feoB"/>
    <property type="match status" value="1"/>
</dbReference>
<dbReference type="RefSeq" id="WP_092070963.1">
    <property type="nucleotide sequence ID" value="NZ_FNHB01000002.1"/>
</dbReference>
<dbReference type="SUPFAM" id="SSF52540">
    <property type="entry name" value="P-loop containing nucleoside triphosphate hydrolases"/>
    <property type="match status" value="1"/>
</dbReference>
<dbReference type="STRING" id="146817.SAMN04488502_102375"/>
<dbReference type="GO" id="GO:0005525">
    <property type="term" value="F:GTP binding"/>
    <property type="evidence" value="ECO:0007669"/>
    <property type="project" value="UniProtKB-KW"/>
</dbReference>
<dbReference type="InterPro" id="IPR003373">
    <property type="entry name" value="Fe2_transport_prot-B"/>
</dbReference>
<evidence type="ECO:0000256" key="8">
    <source>
        <dbReference type="ARBA" id="ARBA00022741"/>
    </source>
</evidence>
<dbReference type="PRINTS" id="PR00326">
    <property type="entry name" value="GTP1OBG"/>
</dbReference>
<name>A0A1G9R0J4_9FIRM</name>
<evidence type="ECO:0000256" key="12">
    <source>
        <dbReference type="ARBA" id="ARBA00023134"/>
    </source>
</evidence>
<keyword evidence="8 15" id="KW-0547">Nucleotide-binding</keyword>
<accession>A0A1G9R0J4</accession>
<evidence type="ECO:0000256" key="4">
    <source>
        <dbReference type="ARBA" id="ARBA00022475"/>
    </source>
</evidence>
<protein>
    <recommendedName>
        <fullName evidence="14 17">Ferrous iron transport protein B</fullName>
    </recommendedName>
</protein>
<dbReference type="AlphaFoldDB" id="A0A1G9R0J4"/>
<evidence type="ECO:0000259" key="18">
    <source>
        <dbReference type="PROSITE" id="PS51711"/>
    </source>
</evidence>
<evidence type="ECO:0000256" key="6">
    <source>
        <dbReference type="ARBA" id="ARBA00022519"/>
    </source>
</evidence>
<feature type="binding site" evidence="16">
    <location>
        <position position="23"/>
    </location>
    <ligand>
        <name>Mg(2+)</name>
        <dbReference type="ChEBI" id="CHEBI:18420"/>
        <label>2</label>
    </ligand>
</feature>
<evidence type="ECO:0000256" key="13">
    <source>
        <dbReference type="ARBA" id="ARBA00023136"/>
    </source>
</evidence>
<reference evidence="19 20" key="1">
    <citation type="submission" date="2016-10" db="EMBL/GenBank/DDBJ databases">
        <authorList>
            <person name="de Groot N.N."/>
        </authorList>
    </citation>
    <scope>NUCLEOTIDE SEQUENCE [LARGE SCALE GENOMIC DNA]</scope>
    <source>
        <strain evidence="19 20">DSM 1736</strain>
    </source>
</reference>
<dbReference type="CDD" id="cd01879">
    <property type="entry name" value="FeoB"/>
    <property type="match status" value="1"/>
</dbReference>
<comment type="similarity">
    <text evidence="17">Belongs to the TRAFAC class TrmE-Era-EngA-EngB-Septin-like GTPase superfamily. FeoB GTPase (TC 9.A.8) family.</text>
</comment>
<evidence type="ECO:0000256" key="5">
    <source>
        <dbReference type="ARBA" id="ARBA00022496"/>
    </source>
</evidence>
<dbReference type="InterPro" id="IPR041069">
    <property type="entry name" value="FeoB_Cyto"/>
</dbReference>
<evidence type="ECO:0000256" key="16">
    <source>
        <dbReference type="PIRSR" id="PIRSR603373-2"/>
    </source>
</evidence>
<evidence type="ECO:0000256" key="17">
    <source>
        <dbReference type="RuleBase" id="RU362098"/>
    </source>
</evidence>
<keyword evidence="13 17" id="KW-0472">Membrane</keyword>
<dbReference type="Pfam" id="PF07664">
    <property type="entry name" value="FeoB_C"/>
    <property type="match status" value="1"/>
</dbReference>
<evidence type="ECO:0000256" key="2">
    <source>
        <dbReference type="ARBA" id="ARBA00004429"/>
    </source>
</evidence>
<keyword evidence="12 15" id="KW-0342">GTP-binding</keyword>
<feature type="transmembrane region" description="Helical" evidence="17">
    <location>
        <begin position="424"/>
        <end position="450"/>
    </location>
</feature>
<feature type="binding site" evidence="15">
    <location>
        <begin position="12"/>
        <end position="19"/>
    </location>
    <ligand>
        <name>GTP</name>
        <dbReference type="ChEBI" id="CHEBI:37565"/>
        <label>1</label>
    </ligand>
</feature>
<feature type="transmembrane region" description="Helical" evidence="17">
    <location>
        <begin position="341"/>
        <end position="370"/>
    </location>
</feature>
<dbReference type="EMBL" id="FNHB01000002">
    <property type="protein sequence ID" value="SDM16723.1"/>
    <property type="molecule type" value="Genomic_DNA"/>
</dbReference>
<dbReference type="Proteomes" id="UP000214880">
    <property type="component" value="Unassembled WGS sequence"/>
</dbReference>
<dbReference type="PROSITE" id="PS51711">
    <property type="entry name" value="G_FEOB"/>
    <property type="match status" value="1"/>
</dbReference>
<feature type="domain" description="FeoB-type G" evidence="18">
    <location>
        <begin position="5"/>
        <end position="167"/>
    </location>
</feature>
<feature type="transmembrane region" description="Helical" evidence="17">
    <location>
        <begin position="390"/>
        <end position="412"/>
    </location>
</feature>
<evidence type="ECO:0000256" key="15">
    <source>
        <dbReference type="PIRSR" id="PIRSR603373-1"/>
    </source>
</evidence>
<feature type="transmembrane region" description="Helical" evidence="17">
    <location>
        <begin position="290"/>
        <end position="308"/>
    </location>
</feature>
<dbReference type="OrthoDB" id="9809127at2"/>
<keyword evidence="5 17" id="KW-0410">Iron transport</keyword>
<keyword evidence="6" id="KW-0997">Cell inner membrane</keyword>
<keyword evidence="16" id="KW-0479">Metal-binding</keyword>
<dbReference type="GO" id="GO:0046872">
    <property type="term" value="F:metal ion binding"/>
    <property type="evidence" value="ECO:0007669"/>
    <property type="project" value="UniProtKB-KW"/>
</dbReference>
<evidence type="ECO:0000256" key="9">
    <source>
        <dbReference type="ARBA" id="ARBA00022989"/>
    </source>
</evidence>
<gene>
    <name evidence="19" type="ORF">SAMN04488502_102375</name>
</gene>
<dbReference type="PANTHER" id="PTHR43185:SF1">
    <property type="entry name" value="FE(2+) TRANSPORTER FEOB"/>
    <property type="match status" value="1"/>
</dbReference>
<feature type="binding site" evidence="16">
    <location>
        <position position="26"/>
    </location>
    <ligand>
        <name>Mg(2+)</name>
        <dbReference type="ChEBI" id="CHEBI:18420"/>
        <label>2</label>
    </ligand>
</feature>
<dbReference type="Gene3D" id="3.40.50.300">
    <property type="entry name" value="P-loop containing nucleotide triphosphate hydrolases"/>
    <property type="match status" value="1"/>
</dbReference>
<proteinExistence type="inferred from homology"/>
<evidence type="ECO:0000313" key="19">
    <source>
        <dbReference type="EMBL" id="SDM16723.1"/>
    </source>
</evidence>
<evidence type="ECO:0000313" key="20">
    <source>
        <dbReference type="Proteomes" id="UP000214880"/>
    </source>
</evidence>
<feature type="binding site" evidence="15">
    <location>
        <begin position="118"/>
        <end position="121"/>
    </location>
    <ligand>
        <name>GTP</name>
        <dbReference type="ChEBI" id="CHEBI:37565"/>
        <label>1</label>
    </ligand>
</feature>
<evidence type="ECO:0000256" key="1">
    <source>
        <dbReference type="ARBA" id="ARBA00003926"/>
    </source>
</evidence>
<feature type="transmembrane region" description="Helical" evidence="17">
    <location>
        <begin position="731"/>
        <end position="753"/>
    </location>
</feature>
<evidence type="ECO:0000256" key="14">
    <source>
        <dbReference type="NCBIfam" id="TIGR00437"/>
    </source>
</evidence>
<feature type="transmembrane region" description="Helical" evidence="17">
    <location>
        <begin position="512"/>
        <end position="533"/>
    </location>
</feature>